<dbReference type="PANTHER" id="PTHR30579">
    <property type="entry name" value="TRANSCRIPTIONAL REGULATOR"/>
    <property type="match status" value="1"/>
</dbReference>
<keyword evidence="4" id="KW-0804">Transcription</keyword>
<evidence type="ECO:0000256" key="1">
    <source>
        <dbReference type="ARBA" id="ARBA00009437"/>
    </source>
</evidence>
<dbReference type="InterPro" id="IPR005119">
    <property type="entry name" value="LysR_subst-bd"/>
</dbReference>
<dbReference type="PROSITE" id="PS50931">
    <property type="entry name" value="HTH_LYSR"/>
    <property type="match status" value="1"/>
</dbReference>
<comment type="caution">
    <text evidence="6">The sequence shown here is derived from an EMBL/GenBank/DDBJ whole genome shotgun (WGS) entry which is preliminary data.</text>
</comment>
<proteinExistence type="inferred from homology"/>
<evidence type="ECO:0000256" key="2">
    <source>
        <dbReference type="ARBA" id="ARBA00023015"/>
    </source>
</evidence>
<evidence type="ECO:0000259" key="5">
    <source>
        <dbReference type="PROSITE" id="PS50931"/>
    </source>
</evidence>
<reference evidence="6 7" key="1">
    <citation type="submission" date="2016-10" db="EMBL/GenBank/DDBJ databases">
        <authorList>
            <person name="Varghese N."/>
            <person name="Submissions S."/>
        </authorList>
    </citation>
    <scope>NUCLEOTIDE SEQUENCE [LARGE SCALE GENOMIC DNA]</scope>
    <source>
        <strain evidence="6 7">BS3652</strain>
    </source>
</reference>
<dbReference type="Proteomes" id="UP000183155">
    <property type="component" value="Unassembled WGS sequence"/>
</dbReference>
<sequence>MPISGIRNGDLVFDPQLLRSFVAVVDCANFTRAAERLHLTQSTVSQQVRRLEQGLDCKLLDRDQRRVQATAEGERLLGYARRILALHEEASDVLLHQQNEEVLRLGVPEDFAAERLMPLLSRFGLEHSSVRLEVTSGLGPELTRLYRRGEFDLLLVKQMGASDDCLVSWPEPLCWVDSDSTPALGRDPLPLVTFPVGGLYRHEMLYHLEVNDWRWRIGYSSSSLASVCAAVAAGLGISLLPVRVVGTGHRILAAGSGLPDIQGVRLALYARSGLSRAGKELVQQLRELCQASCSEASEACA</sequence>
<keyword evidence="2" id="KW-0805">Transcription regulation</keyword>
<feature type="domain" description="HTH lysR-type" evidence="5">
    <location>
        <begin position="13"/>
        <end position="70"/>
    </location>
</feature>
<gene>
    <name evidence="6" type="ORF">SAMN04490203_2788</name>
</gene>
<name>A0A1H4U2X3_PSETA</name>
<keyword evidence="7" id="KW-1185">Reference proteome</keyword>
<dbReference type="InterPro" id="IPR050176">
    <property type="entry name" value="LTTR"/>
</dbReference>
<dbReference type="Gene3D" id="1.10.10.10">
    <property type="entry name" value="Winged helix-like DNA-binding domain superfamily/Winged helix DNA-binding domain"/>
    <property type="match status" value="1"/>
</dbReference>
<dbReference type="Pfam" id="PF03466">
    <property type="entry name" value="LysR_substrate"/>
    <property type="match status" value="1"/>
</dbReference>
<dbReference type="InterPro" id="IPR000847">
    <property type="entry name" value="LysR_HTH_N"/>
</dbReference>
<organism evidence="6 7">
    <name type="scientific">Pseudomonas taetrolens</name>
    <dbReference type="NCBI Taxonomy" id="47884"/>
    <lineage>
        <taxon>Bacteria</taxon>
        <taxon>Pseudomonadati</taxon>
        <taxon>Pseudomonadota</taxon>
        <taxon>Gammaproteobacteria</taxon>
        <taxon>Pseudomonadales</taxon>
        <taxon>Pseudomonadaceae</taxon>
        <taxon>Pseudomonas</taxon>
    </lineage>
</organism>
<dbReference type="PANTHER" id="PTHR30579:SF7">
    <property type="entry name" value="HTH-TYPE TRANSCRIPTIONAL REGULATOR LRHA-RELATED"/>
    <property type="match status" value="1"/>
</dbReference>
<evidence type="ECO:0000313" key="7">
    <source>
        <dbReference type="Proteomes" id="UP000183155"/>
    </source>
</evidence>
<evidence type="ECO:0000256" key="3">
    <source>
        <dbReference type="ARBA" id="ARBA00023125"/>
    </source>
</evidence>
<evidence type="ECO:0000313" key="6">
    <source>
        <dbReference type="EMBL" id="SEC63075.1"/>
    </source>
</evidence>
<dbReference type="SUPFAM" id="SSF53850">
    <property type="entry name" value="Periplasmic binding protein-like II"/>
    <property type="match status" value="1"/>
</dbReference>
<dbReference type="Pfam" id="PF00126">
    <property type="entry name" value="HTH_1"/>
    <property type="match status" value="1"/>
</dbReference>
<comment type="similarity">
    <text evidence="1">Belongs to the LysR transcriptional regulatory family.</text>
</comment>
<dbReference type="GO" id="GO:0003677">
    <property type="term" value="F:DNA binding"/>
    <property type="evidence" value="ECO:0007669"/>
    <property type="project" value="UniProtKB-KW"/>
</dbReference>
<evidence type="ECO:0000256" key="4">
    <source>
        <dbReference type="ARBA" id="ARBA00023163"/>
    </source>
</evidence>
<dbReference type="InterPro" id="IPR036390">
    <property type="entry name" value="WH_DNA-bd_sf"/>
</dbReference>
<protein>
    <submittedName>
        <fullName evidence="6">DNA-binding transcriptional regulator, LysR family</fullName>
    </submittedName>
</protein>
<dbReference type="InterPro" id="IPR036388">
    <property type="entry name" value="WH-like_DNA-bd_sf"/>
</dbReference>
<accession>A0A1H4U2X3</accession>
<dbReference type="EMBL" id="FNRS01000001">
    <property type="protein sequence ID" value="SEC63075.1"/>
    <property type="molecule type" value="Genomic_DNA"/>
</dbReference>
<dbReference type="Gene3D" id="3.40.190.10">
    <property type="entry name" value="Periplasmic binding protein-like II"/>
    <property type="match status" value="2"/>
</dbReference>
<dbReference type="PRINTS" id="PR00039">
    <property type="entry name" value="HTHLYSR"/>
</dbReference>
<keyword evidence="3 6" id="KW-0238">DNA-binding</keyword>
<dbReference type="SUPFAM" id="SSF46785">
    <property type="entry name" value="Winged helix' DNA-binding domain"/>
    <property type="match status" value="1"/>
</dbReference>